<dbReference type="Gramene" id="KCW54220">
    <property type="protein sequence ID" value="KCW54220"/>
    <property type="gene ID" value="EUGRSUZ_I00202"/>
</dbReference>
<name>A0A059ALD3_EUCGR</name>
<evidence type="ECO:0000256" key="2">
    <source>
        <dbReference type="ARBA" id="ARBA00009607"/>
    </source>
</evidence>
<keyword evidence="5 8" id="KW-1133">Transmembrane helix</keyword>
<feature type="non-terminal residue" evidence="9">
    <location>
        <position position="1"/>
    </location>
</feature>
<evidence type="ECO:0000256" key="8">
    <source>
        <dbReference type="SAM" id="Phobius"/>
    </source>
</evidence>
<organism evidence="9">
    <name type="scientific">Eucalyptus grandis</name>
    <name type="common">Flooded gum</name>
    <dbReference type="NCBI Taxonomy" id="71139"/>
    <lineage>
        <taxon>Eukaryota</taxon>
        <taxon>Viridiplantae</taxon>
        <taxon>Streptophyta</taxon>
        <taxon>Embryophyta</taxon>
        <taxon>Tracheophyta</taxon>
        <taxon>Spermatophyta</taxon>
        <taxon>Magnoliopsida</taxon>
        <taxon>eudicotyledons</taxon>
        <taxon>Gunneridae</taxon>
        <taxon>Pentapetalae</taxon>
        <taxon>rosids</taxon>
        <taxon>malvids</taxon>
        <taxon>Myrtales</taxon>
        <taxon>Myrtaceae</taxon>
        <taxon>Myrtoideae</taxon>
        <taxon>Eucalypteae</taxon>
        <taxon>Eucalyptus</taxon>
    </lineage>
</organism>
<evidence type="ECO:0000256" key="5">
    <source>
        <dbReference type="ARBA" id="ARBA00022989"/>
    </source>
</evidence>
<keyword evidence="6 8" id="KW-0472">Membrane</keyword>
<evidence type="ECO:0000256" key="3">
    <source>
        <dbReference type="ARBA" id="ARBA00022692"/>
    </source>
</evidence>
<keyword evidence="3 8" id="KW-0812">Transmembrane</keyword>
<dbReference type="Pfam" id="PF10251">
    <property type="entry name" value="PEN-2"/>
    <property type="match status" value="1"/>
</dbReference>
<gene>
    <name evidence="9" type="ORF">EUGRSUZ_I00202</name>
</gene>
<feature type="compositionally biased region" description="Basic and acidic residues" evidence="7">
    <location>
        <begin position="1"/>
        <end position="15"/>
    </location>
</feature>
<evidence type="ECO:0000256" key="7">
    <source>
        <dbReference type="SAM" id="MobiDB-lite"/>
    </source>
</evidence>
<comment type="subcellular location">
    <subcellularLocation>
        <location evidence="1">Membrane</location>
        <topology evidence="1">Multi-pass membrane protein</topology>
    </subcellularLocation>
</comment>
<evidence type="ECO:0000256" key="6">
    <source>
        <dbReference type="ARBA" id="ARBA00023136"/>
    </source>
</evidence>
<dbReference type="GO" id="GO:0007219">
    <property type="term" value="P:Notch signaling pathway"/>
    <property type="evidence" value="ECO:0007669"/>
    <property type="project" value="UniProtKB-KW"/>
</dbReference>
<dbReference type="InterPro" id="IPR019379">
    <property type="entry name" value="Gamma_Secretase_Asp_P_PEN2"/>
</dbReference>
<dbReference type="STRING" id="71139.A0A059ALD3"/>
<comment type="similarity">
    <text evidence="2">Belongs to the PEN-2 family.</text>
</comment>
<dbReference type="eggNOG" id="KOG3402">
    <property type="taxonomic scope" value="Eukaryota"/>
</dbReference>
<dbReference type="GO" id="GO:0070765">
    <property type="term" value="C:gamma-secretase complex"/>
    <property type="evidence" value="ECO:0000318"/>
    <property type="project" value="GO_Central"/>
</dbReference>
<dbReference type="PANTHER" id="PTHR16318:SF0">
    <property type="entry name" value="GAMMA-SECRETASE SUBUNIT PEN-2"/>
    <property type="match status" value="1"/>
</dbReference>
<feature type="region of interest" description="Disordered" evidence="7">
    <location>
        <begin position="1"/>
        <end position="46"/>
    </location>
</feature>
<dbReference type="PANTHER" id="PTHR16318">
    <property type="entry name" value="GAMMA-SECRETASE SUBUNIT PEN-2"/>
    <property type="match status" value="1"/>
</dbReference>
<proteinExistence type="inferred from homology"/>
<reference evidence="9" key="1">
    <citation type="submission" date="2013-07" db="EMBL/GenBank/DDBJ databases">
        <title>The genome of Eucalyptus grandis.</title>
        <authorList>
            <person name="Schmutz J."/>
            <person name="Hayes R."/>
            <person name="Myburg A."/>
            <person name="Tuskan G."/>
            <person name="Grattapaglia D."/>
            <person name="Rokhsar D.S."/>
        </authorList>
    </citation>
    <scope>NUCLEOTIDE SEQUENCE</scope>
    <source>
        <tissue evidence="9">Leaf extractions</tissue>
    </source>
</reference>
<accession>A0A059ALD3</accession>
<evidence type="ECO:0000256" key="4">
    <source>
        <dbReference type="ARBA" id="ARBA00022976"/>
    </source>
</evidence>
<dbReference type="EMBL" id="KK198761">
    <property type="protein sequence ID" value="KCW54220.1"/>
    <property type="molecule type" value="Genomic_DNA"/>
</dbReference>
<feature type="transmembrane region" description="Helical" evidence="8">
    <location>
        <begin position="111"/>
        <end position="134"/>
    </location>
</feature>
<evidence type="ECO:0000313" key="9">
    <source>
        <dbReference type="EMBL" id="KCW54220.1"/>
    </source>
</evidence>
<protein>
    <submittedName>
        <fullName evidence="9">Uncharacterized protein</fullName>
    </submittedName>
</protein>
<keyword evidence="4" id="KW-0914">Notch signaling pathway</keyword>
<dbReference type="InParanoid" id="A0A059ALD3"/>
<dbReference type="AlphaFoldDB" id="A0A059ALD3"/>
<evidence type="ECO:0000256" key="1">
    <source>
        <dbReference type="ARBA" id="ARBA00004141"/>
    </source>
</evidence>
<sequence length="162" mass="17192">TDLELKKDAQSKESQRLAGAVQNGGVPLAGRRPQPQSRPEPESEPESQLHCVVAAALADDRRPAGAVGGGRRRLRPAVLPVRVRPPAVALGGQLLLLLARPRPQALLPSDSPLSAIGFSVFSAVLCAWALTFAIGGEGLFGSVWNQLVMYNLADKWGLTGWD</sequence>